<comment type="caution">
    <text evidence="1">The sequence shown here is derived from an EMBL/GenBank/DDBJ whole genome shotgun (WGS) entry which is preliminary data.</text>
</comment>
<gene>
    <name evidence="1" type="ORF">ERS007739_02768</name>
</gene>
<dbReference type="Proteomes" id="UP000039021">
    <property type="component" value="Unassembled WGS sequence"/>
</dbReference>
<evidence type="ECO:0000313" key="2">
    <source>
        <dbReference type="Proteomes" id="UP000039021"/>
    </source>
</evidence>
<name>A0A916LBY6_MYCTX</name>
<proteinExistence type="predicted"/>
<organism evidence="1 2">
    <name type="scientific">Mycobacterium tuberculosis</name>
    <dbReference type="NCBI Taxonomy" id="1773"/>
    <lineage>
        <taxon>Bacteria</taxon>
        <taxon>Bacillati</taxon>
        <taxon>Actinomycetota</taxon>
        <taxon>Actinomycetes</taxon>
        <taxon>Mycobacteriales</taxon>
        <taxon>Mycobacteriaceae</taxon>
        <taxon>Mycobacterium</taxon>
        <taxon>Mycobacterium tuberculosis complex</taxon>
    </lineage>
</organism>
<accession>A0A916LBY6</accession>
<reference evidence="2" key="1">
    <citation type="submission" date="2015-03" db="EMBL/GenBank/DDBJ databases">
        <authorList>
            <consortium name="Pathogen Informatics"/>
        </authorList>
    </citation>
    <scope>NUCLEOTIDE SEQUENCE [LARGE SCALE GENOMIC DNA]</scope>
    <source>
        <strain evidence="2">N09902308</strain>
    </source>
</reference>
<sequence>MKLPMSEATSEALVDTLAASFSSDDIGYS</sequence>
<dbReference type="AlphaFoldDB" id="A0A916LBY6"/>
<protein>
    <submittedName>
        <fullName evidence="1">Uncharacterized protein</fullName>
    </submittedName>
</protein>
<dbReference type="EMBL" id="CSBK01001318">
    <property type="protein sequence ID" value="COY54109.1"/>
    <property type="molecule type" value="Genomic_DNA"/>
</dbReference>
<evidence type="ECO:0000313" key="1">
    <source>
        <dbReference type="EMBL" id="COY54109.1"/>
    </source>
</evidence>